<dbReference type="EMBL" id="LAZR01020101">
    <property type="protein sequence ID" value="KKL90106.1"/>
    <property type="molecule type" value="Genomic_DNA"/>
</dbReference>
<dbReference type="AlphaFoldDB" id="A0A0F9GHS1"/>
<protein>
    <submittedName>
        <fullName evidence="1">Uncharacterized protein</fullName>
    </submittedName>
</protein>
<sequence length="168" mass="19265">MRSETLEQILKVITVAAQRYNQGDGIDHSYQYGVSRVSQEYGIRYQTIGDACRRRLGLKHIGEFKAMLKASFEGDTNKLRDVLLSKTSRFYHDRINDFFSKFTNIRATTEVEEKEPDTFVPYTVKLRKRDSDVLIALAQLSGGQPEEILLEASVEAIKDRMKKAVNKL</sequence>
<organism evidence="1">
    <name type="scientific">marine sediment metagenome</name>
    <dbReference type="NCBI Taxonomy" id="412755"/>
    <lineage>
        <taxon>unclassified sequences</taxon>
        <taxon>metagenomes</taxon>
        <taxon>ecological metagenomes</taxon>
    </lineage>
</organism>
<comment type="caution">
    <text evidence="1">The sequence shown here is derived from an EMBL/GenBank/DDBJ whole genome shotgun (WGS) entry which is preliminary data.</text>
</comment>
<accession>A0A0F9GHS1</accession>
<name>A0A0F9GHS1_9ZZZZ</name>
<gene>
    <name evidence="1" type="ORF">LCGC14_1907990</name>
</gene>
<evidence type="ECO:0000313" key="1">
    <source>
        <dbReference type="EMBL" id="KKL90106.1"/>
    </source>
</evidence>
<proteinExistence type="predicted"/>
<reference evidence="1" key="1">
    <citation type="journal article" date="2015" name="Nature">
        <title>Complex archaea that bridge the gap between prokaryotes and eukaryotes.</title>
        <authorList>
            <person name="Spang A."/>
            <person name="Saw J.H."/>
            <person name="Jorgensen S.L."/>
            <person name="Zaremba-Niedzwiedzka K."/>
            <person name="Martijn J."/>
            <person name="Lind A.E."/>
            <person name="van Eijk R."/>
            <person name="Schleper C."/>
            <person name="Guy L."/>
            <person name="Ettema T.J."/>
        </authorList>
    </citation>
    <scope>NUCLEOTIDE SEQUENCE</scope>
</reference>